<evidence type="ECO:0000256" key="1">
    <source>
        <dbReference type="SAM" id="MobiDB-lite"/>
    </source>
</evidence>
<evidence type="ECO:0000313" key="2">
    <source>
        <dbReference type="EMBL" id="JAD76988.1"/>
    </source>
</evidence>
<dbReference type="EMBL" id="GBRH01220907">
    <property type="protein sequence ID" value="JAD76988.1"/>
    <property type="molecule type" value="Transcribed_RNA"/>
</dbReference>
<dbReference type="AlphaFoldDB" id="A0A0A9CRB9"/>
<proteinExistence type="predicted"/>
<feature type="region of interest" description="Disordered" evidence="1">
    <location>
        <begin position="29"/>
        <end position="104"/>
    </location>
</feature>
<feature type="compositionally biased region" description="Acidic residues" evidence="1">
    <location>
        <begin position="34"/>
        <end position="57"/>
    </location>
</feature>
<protein>
    <submittedName>
        <fullName evidence="2">Uncharacterized protein</fullName>
    </submittedName>
</protein>
<reference evidence="2" key="1">
    <citation type="submission" date="2014-09" db="EMBL/GenBank/DDBJ databases">
        <authorList>
            <person name="Magalhaes I.L.F."/>
            <person name="Oliveira U."/>
            <person name="Santos F.R."/>
            <person name="Vidigal T.H.D.A."/>
            <person name="Brescovit A.D."/>
            <person name="Santos A.J."/>
        </authorList>
    </citation>
    <scope>NUCLEOTIDE SEQUENCE</scope>
    <source>
        <tissue evidence="2">Shoot tissue taken approximately 20 cm above the soil surface</tissue>
    </source>
</reference>
<name>A0A0A9CRB9_ARUDO</name>
<sequence length="119" mass="13295">MERSENWPIKGANYKETTQAHHAYELATLGGVDVDADGDNEDGEEAEEDDGVDEDGDGAGGHVAELHHPRPRGQLEQQPRRQHHKQDHRHDDGAPVRARPRRRVAVHVSLPPYCTLDLT</sequence>
<reference evidence="2" key="2">
    <citation type="journal article" date="2015" name="Data Brief">
        <title>Shoot transcriptome of the giant reed, Arundo donax.</title>
        <authorList>
            <person name="Barrero R.A."/>
            <person name="Guerrero F.D."/>
            <person name="Moolhuijzen P."/>
            <person name="Goolsby J.A."/>
            <person name="Tidwell J."/>
            <person name="Bellgard S.E."/>
            <person name="Bellgard M.I."/>
        </authorList>
    </citation>
    <scope>NUCLEOTIDE SEQUENCE</scope>
    <source>
        <tissue evidence="2">Shoot tissue taken approximately 20 cm above the soil surface</tissue>
    </source>
</reference>
<accession>A0A0A9CRB9</accession>
<organism evidence="2">
    <name type="scientific">Arundo donax</name>
    <name type="common">Giant reed</name>
    <name type="synonym">Donax arundinaceus</name>
    <dbReference type="NCBI Taxonomy" id="35708"/>
    <lineage>
        <taxon>Eukaryota</taxon>
        <taxon>Viridiplantae</taxon>
        <taxon>Streptophyta</taxon>
        <taxon>Embryophyta</taxon>
        <taxon>Tracheophyta</taxon>
        <taxon>Spermatophyta</taxon>
        <taxon>Magnoliopsida</taxon>
        <taxon>Liliopsida</taxon>
        <taxon>Poales</taxon>
        <taxon>Poaceae</taxon>
        <taxon>PACMAD clade</taxon>
        <taxon>Arundinoideae</taxon>
        <taxon>Arundineae</taxon>
        <taxon>Arundo</taxon>
    </lineage>
</organism>